<evidence type="ECO:0000256" key="1">
    <source>
        <dbReference type="SAM" id="Phobius"/>
    </source>
</evidence>
<accession>A0A1N6MSX5</accession>
<keyword evidence="1" id="KW-0812">Transmembrane</keyword>
<sequence length="147" mass="16122">MVVMAVTVVMAVVVEKEEMAVLLPANVELARGVKEVMAATVVTVVMVAMRVTAVTSILLTRKAEVRRSRPGRLAVLVVKAAMVALVVLAVVAVQVVPEVHRVVVVHRGPQELPEKPVLSVQFISTAKNNNRKEELWSQILKYRVLRV</sequence>
<dbReference type="AlphaFoldDB" id="A0A1N6MSX5"/>
<keyword evidence="1" id="KW-0472">Membrane</keyword>
<proteinExistence type="predicted"/>
<feature type="transmembrane region" description="Helical" evidence="1">
    <location>
        <begin position="40"/>
        <end position="61"/>
    </location>
</feature>
<evidence type="ECO:0000313" key="2">
    <source>
        <dbReference type="EMBL" id="SIP71933.1"/>
    </source>
</evidence>
<name>A0A1N6MSX5_9GAMM</name>
<reference evidence="3" key="1">
    <citation type="submission" date="2016-12" db="EMBL/GenBank/DDBJ databases">
        <authorList>
            <person name="Gaudriault S."/>
        </authorList>
    </citation>
    <scope>NUCLEOTIDE SEQUENCE [LARGE SCALE GENOMIC DNA]</scope>
    <source>
        <strain evidence="3">HGB1681 (deposited as PTA-6826 in the American Type Culture Collection)</strain>
    </source>
</reference>
<feature type="transmembrane region" description="Helical" evidence="1">
    <location>
        <begin position="73"/>
        <end position="96"/>
    </location>
</feature>
<organism evidence="2 3">
    <name type="scientific">Xenorhabdus innexi</name>
    <dbReference type="NCBI Taxonomy" id="290109"/>
    <lineage>
        <taxon>Bacteria</taxon>
        <taxon>Pseudomonadati</taxon>
        <taxon>Pseudomonadota</taxon>
        <taxon>Gammaproteobacteria</taxon>
        <taxon>Enterobacterales</taxon>
        <taxon>Morganellaceae</taxon>
        <taxon>Xenorhabdus</taxon>
    </lineage>
</organism>
<protein>
    <submittedName>
        <fullName evidence="2">Uncharacterized protein</fullName>
    </submittedName>
</protein>
<gene>
    <name evidence="2" type="ORF">XIS1_130011</name>
</gene>
<evidence type="ECO:0000313" key="3">
    <source>
        <dbReference type="Proteomes" id="UP000196435"/>
    </source>
</evidence>
<dbReference type="Proteomes" id="UP000196435">
    <property type="component" value="Unassembled WGS sequence"/>
</dbReference>
<keyword evidence="1" id="KW-1133">Transmembrane helix</keyword>
<dbReference type="EMBL" id="FTLG01000035">
    <property type="protein sequence ID" value="SIP71933.1"/>
    <property type="molecule type" value="Genomic_DNA"/>
</dbReference>